<dbReference type="EMBL" id="WJBU01000025">
    <property type="protein sequence ID" value="MRD49463.1"/>
    <property type="molecule type" value="Genomic_DNA"/>
</dbReference>
<gene>
    <name evidence="7" type="ORF">GHT07_19495</name>
</gene>
<evidence type="ECO:0000313" key="7">
    <source>
        <dbReference type="EMBL" id="MRD49463.1"/>
    </source>
</evidence>
<feature type="transmembrane region" description="Helical" evidence="6">
    <location>
        <begin position="43"/>
        <end position="64"/>
    </location>
</feature>
<keyword evidence="8" id="KW-1185">Reference proteome</keyword>
<feature type="transmembrane region" description="Helical" evidence="6">
    <location>
        <begin position="224"/>
        <end position="245"/>
    </location>
</feature>
<evidence type="ECO:0000256" key="2">
    <source>
        <dbReference type="ARBA" id="ARBA00009773"/>
    </source>
</evidence>
<proteinExistence type="inferred from homology"/>
<comment type="similarity">
    <text evidence="2">Belongs to the autoinducer-2 exporter (AI-2E) (TC 2.A.86) family.</text>
</comment>
<dbReference type="PANTHER" id="PTHR21716">
    <property type="entry name" value="TRANSMEMBRANE PROTEIN"/>
    <property type="match status" value="1"/>
</dbReference>
<protein>
    <submittedName>
        <fullName evidence="7">AI-2E family transporter</fullName>
    </submittedName>
</protein>
<evidence type="ECO:0000256" key="4">
    <source>
        <dbReference type="ARBA" id="ARBA00022989"/>
    </source>
</evidence>
<feature type="transmembrane region" description="Helical" evidence="6">
    <location>
        <begin position="257"/>
        <end position="275"/>
    </location>
</feature>
<keyword evidence="4 6" id="KW-1133">Transmembrane helix</keyword>
<dbReference type="AlphaFoldDB" id="A0A844B8I3"/>
<keyword evidence="3 6" id="KW-0812">Transmembrane</keyword>
<dbReference type="InterPro" id="IPR002549">
    <property type="entry name" value="AI-2E-like"/>
</dbReference>
<evidence type="ECO:0000256" key="5">
    <source>
        <dbReference type="ARBA" id="ARBA00023136"/>
    </source>
</evidence>
<feature type="transmembrane region" description="Helical" evidence="6">
    <location>
        <begin position="6"/>
        <end position="31"/>
    </location>
</feature>
<sequence>MAVTVLFAVILYPLSGAVSWAVFLAIVFSSLQERSVAVCRGRRGWAALSTLLIIVVSVMLPMALLTVSISHEASAAYDRFKTGELSLAQYFQQAIDALPVWMRALLDRFHLEDLAALQKKLVDTLGKSGDALTAGAFSIGQNTLDFFVNFFVMLYVLYFLLRDGRELAASAARRLPLREEHTTRLFKQFSTVVRATVKGNVVVALVQGALGGVAFWVLGLTGPLLWGALMALLSLLPAVGAALVWGPAALFMLANGMIWQAIALVAWGVLVIGLVDNVLRPVLVGKETRMPDYLVLIATLGGIAVFGLNGFVIGPVIAAMFISAWDIFSETRTASRLPETAAPSRDDVSP</sequence>
<keyword evidence="5 6" id="KW-0472">Membrane</keyword>
<dbReference type="Pfam" id="PF01594">
    <property type="entry name" value="AI-2E_transport"/>
    <property type="match status" value="1"/>
</dbReference>
<evidence type="ECO:0000313" key="8">
    <source>
        <dbReference type="Proteomes" id="UP000487350"/>
    </source>
</evidence>
<feature type="transmembrane region" description="Helical" evidence="6">
    <location>
        <begin position="295"/>
        <end position="322"/>
    </location>
</feature>
<feature type="transmembrane region" description="Helical" evidence="6">
    <location>
        <begin position="197"/>
        <end position="218"/>
    </location>
</feature>
<dbReference type="Proteomes" id="UP000487350">
    <property type="component" value="Unassembled WGS sequence"/>
</dbReference>
<dbReference type="GO" id="GO:0016020">
    <property type="term" value="C:membrane"/>
    <property type="evidence" value="ECO:0007669"/>
    <property type="project" value="UniProtKB-SubCell"/>
</dbReference>
<comment type="caution">
    <text evidence="7">The sequence shown here is derived from an EMBL/GenBank/DDBJ whole genome shotgun (WGS) entry which is preliminary data.</text>
</comment>
<name>A0A844B8I3_9BURK</name>
<feature type="transmembrane region" description="Helical" evidence="6">
    <location>
        <begin position="144"/>
        <end position="161"/>
    </location>
</feature>
<reference evidence="7 8" key="1">
    <citation type="submission" date="2019-11" db="EMBL/GenBank/DDBJ databases">
        <title>Caenimonas koreensis gen. nov., sp. nov., isolated from activated sludge.</title>
        <authorList>
            <person name="Seung H.R."/>
        </authorList>
    </citation>
    <scope>NUCLEOTIDE SEQUENCE [LARGE SCALE GENOMIC DNA]</scope>
    <source>
        <strain evidence="7 8">EMB320</strain>
    </source>
</reference>
<evidence type="ECO:0000256" key="1">
    <source>
        <dbReference type="ARBA" id="ARBA00004141"/>
    </source>
</evidence>
<dbReference type="OrthoDB" id="106838at2"/>
<dbReference type="PANTHER" id="PTHR21716:SF4">
    <property type="entry name" value="TRANSMEMBRANE PROTEIN 245"/>
    <property type="match status" value="1"/>
</dbReference>
<evidence type="ECO:0000256" key="6">
    <source>
        <dbReference type="SAM" id="Phobius"/>
    </source>
</evidence>
<organism evidence="7 8">
    <name type="scientific">Caenimonas koreensis DSM 17982</name>
    <dbReference type="NCBI Taxonomy" id="1121255"/>
    <lineage>
        <taxon>Bacteria</taxon>
        <taxon>Pseudomonadati</taxon>
        <taxon>Pseudomonadota</taxon>
        <taxon>Betaproteobacteria</taxon>
        <taxon>Burkholderiales</taxon>
        <taxon>Comamonadaceae</taxon>
        <taxon>Caenimonas</taxon>
    </lineage>
</organism>
<evidence type="ECO:0000256" key="3">
    <source>
        <dbReference type="ARBA" id="ARBA00022692"/>
    </source>
</evidence>
<accession>A0A844B8I3</accession>
<comment type="subcellular location">
    <subcellularLocation>
        <location evidence="1">Membrane</location>
        <topology evidence="1">Multi-pass membrane protein</topology>
    </subcellularLocation>
</comment>